<reference evidence="1 2" key="1">
    <citation type="submission" date="2020-08" db="EMBL/GenBank/DDBJ databases">
        <title>A Genomic Blueprint of the Chicken Gut Microbiome.</title>
        <authorList>
            <person name="Gilroy R."/>
            <person name="Ravi A."/>
            <person name="Getino M."/>
            <person name="Pursley I."/>
            <person name="Horton D.L."/>
            <person name="Alikhan N.-F."/>
            <person name="Baker D."/>
            <person name="Gharbi K."/>
            <person name="Hall N."/>
            <person name="Watson M."/>
            <person name="Adriaenssens E.M."/>
            <person name="Foster-Nyarko E."/>
            <person name="Jarju S."/>
            <person name="Secka A."/>
            <person name="Antonio M."/>
            <person name="Oren A."/>
            <person name="Chaudhuri R."/>
            <person name="La Ragione R.M."/>
            <person name="Hildebrand F."/>
            <person name="Pallen M.J."/>
        </authorList>
    </citation>
    <scope>NUCLEOTIDE SEQUENCE [LARGE SCALE GENOMIC DNA]</scope>
    <source>
        <strain evidence="1 2">Sa2CVA6</strain>
    </source>
</reference>
<organism evidence="1 2">
    <name type="scientific">Comamonas avium</name>
    <dbReference type="NCBI Taxonomy" id="2762231"/>
    <lineage>
        <taxon>Bacteria</taxon>
        <taxon>Pseudomonadati</taxon>
        <taxon>Pseudomonadota</taxon>
        <taxon>Betaproteobacteria</taxon>
        <taxon>Burkholderiales</taxon>
        <taxon>Comamonadaceae</taxon>
        <taxon>Comamonas</taxon>
    </lineage>
</organism>
<gene>
    <name evidence="1" type="ORF">H9646_10605</name>
</gene>
<dbReference type="EMBL" id="JACSQK010000005">
    <property type="protein sequence ID" value="MBD7960936.1"/>
    <property type="molecule type" value="Genomic_DNA"/>
</dbReference>
<evidence type="ECO:0000313" key="2">
    <source>
        <dbReference type="Proteomes" id="UP000634919"/>
    </source>
</evidence>
<comment type="caution">
    <text evidence="1">The sequence shown here is derived from an EMBL/GenBank/DDBJ whole genome shotgun (WGS) entry which is preliminary data.</text>
</comment>
<proteinExistence type="predicted"/>
<accession>A0ABR8SBR5</accession>
<protein>
    <submittedName>
        <fullName evidence="1">Uncharacterized protein</fullName>
    </submittedName>
</protein>
<dbReference type="Proteomes" id="UP000634919">
    <property type="component" value="Unassembled WGS sequence"/>
</dbReference>
<name>A0ABR8SBR5_9BURK</name>
<keyword evidence="2" id="KW-1185">Reference proteome</keyword>
<sequence>MSQKFTVPQAVWTAHSAVPAIVAGYPLLEAICTCHVQTLLGAQASGQ</sequence>
<dbReference type="RefSeq" id="WP_191723346.1">
    <property type="nucleotide sequence ID" value="NZ_JACSQK010000005.1"/>
</dbReference>
<evidence type="ECO:0000313" key="1">
    <source>
        <dbReference type="EMBL" id="MBD7960936.1"/>
    </source>
</evidence>